<dbReference type="Proteomes" id="UP000321083">
    <property type="component" value="Unassembled WGS sequence"/>
</dbReference>
<dbReference type="AlphaFoldDB" id="A0A5C6M492"/>
<comment type="function">
    <text evidence="7">Binds to the 23S rRNA.</text>
</comment>
<dbReference type="Pfam" id="PF01281">
    <property type="entry name" value="Ribosomal_L9_N"/>
    <property type="match status" value="1"/>
</dbReference>
<dbReference type="InterPro" id="IPR036935">
    <property type="entry name" value="Ribosomal_bL9_N_sf"/>
</dbReference>
<dbReference type="InterPro" id="IPR020070">
    <property type="entry name" value="Ribosomal_bL9_N"/>
</dbReference>
<dbReference type="GO" id="GO:0005840">
    <property type="term" value="C:ribosome"/>
    <property type="evidence" value="ECO:0007669"/>
    <property type="project" value="UniProtKB-KW"/>
</dbReference>
<protein>
    <recommendedName>
        <fullName evidence="6 7">Large ribosomal subunit protein bL9</fullName>
    </recommendedName>
</protein>
<comment type="caution">
    <text evidence="9">The sequence shown here is derived from an EMBL/GenBank/DDBJ whole genome shotgun (WGS) entry which is preliminary data.</text>
</comment>
<dbReference type="Pfam" id="PF03948">
    <property type="entry name" value="Ribosomal_L9_C"/>
    <property type="match status" value="1"/>
</dbReference>
<keyword evidence="5 7" id="KW-0687">Ribonucleoprotein</keyword>
<evidence type="ECO:0000313" key="9">
    <source>
        <dbReference type="EMBL" id="TWW09590.1"/>
    </source>
</evidence>
<evidence type="ECO:0000256" key="7">
    <source>
        <dbReference type="HAMAP-Rule" id="MF_00503"/>
    </source>
</evidence>
<gene>
    <name evidence="7 9" type="primary">rplI</name>
    <name evidence="9" type="ORF">E3A20_12840</name>
</gene>
<evidence type="ECO:0000256" key="6">
    <source>
        <dbReference type="ARBA" id="ARBA00035292"/>
    </source>
</evidence>
<comment type="similarity">
    <text evidence="1 7">Belongs to the bacterial ribosomal protein bL9 family.</text>
</comment>
<dbReference type="Gene3D" id="3.40.5.10">
    <property type="entry name" value="Ribosomal protein L9, N-terminal domain"/>
    <property type="match status" value="1"/>
</dbReference>
<proteinExistence type="inferred from homology"/>
<organism evidence="9 10">
    <name type="scientific">Planctomyces bekefii</name>
    <dbReference type="NCBI Taxonomy" id="1653850"/>
    <lineage>
        <taxon>Bacteria</taxon>
        <taxon>Pseudomonadati</taxon>
        <taxon>Planctomycetota</taxon>
        <taxon>Planctomycetia</taxon>
        <taxon>Planctomycetales</taxon>
        <taxon>Planctomycetaceae</taxon>
        <taxon>Planctomyces</taxon>
    </lineage>
</organism>
<keyword evidence="2 7" id="KW-0699">rRNA-binding</keyword>
<dbReference type="InterPro" id="IPR020069">
    <property type="entry name" value="Ribosomal_bL9_C"/>
</dbReference>
<dbReference type="GO" id="GO:0019843">
    <property type="term" value="F:rRNA binding"/>
    <property type="evidence" value="ECO:0007669"/>
    <property type="project" value="UniProtKB-UniRule"/>
</dbReference>
<name>A0A5C6M492_9PLAN</name>
<dbReference type="GO" id="GO:0006412">
    <property type="term" value="P:translation"/>
    <property type="evidence" value="ECO:0007669"/>
    <property type="project" value="UniProtKB-UniRule"/>
</dbReference>
<accession>A0A5C6M492</accession>
<dbReference type="InterPro" id="IPR020594">
    <property type="entry name" value="Ribosomal_bL9_bac/chp"/>
</dbReference>
<dbReference type="Gene3D" id="3.10.430.100">
    <property type="entry name" value="Ribosomal protein L9, C-terminal domain"/>
    <property type="match status" value="1"/>
</dbReference>
<dbReference type="InterPro" id="IPR000244">
    <property type="entry name" value="Ribosomal_bL9"/>
</dbReference>
<sequence>MKVILSQEVSSLGSIGDIVNVRNGYARNYLLPRGLASVANESNKASLEHHQRVLGRRREKALAASKALAAQIEKTSVTVTKQVGEDEKIFGSVTSAELEALLKAEGLDVSKKDITILEEIKKVGVYQAQVKLHSEVVAKFKVWVVAQQ</sequence>
<keyword evidence="4 7" id="KW-0689">Ribosomal protein</keyword>
<dbReference type="InterPro" id="IPR009027">
    <property type="entry name" value="Ribosomal_bL9/RNase_H1_N"/>
</dbReference>
<evidence type="ECO:0000256" key="5">
    <source>
        <dbReference type="ARBA" id="ARBA00023274"/>
    </source>
</evidence>
<dbReference type="EMBL" id="SRHE01000230">
    <property type="protein sequence ID" value="TWW09590.1"/>
    <property type="molecule type" value="Genomic_DNA"/>
</dbReference>
<keyword evidence="3 7" id="KW-0694">RNA-binding</keyword>
<evidence type="ECO:0000256" key="3">
    <source>
        <dbReference type="ARBA" id="ARBA00022884"/>
    </source>
</evidence>
<evidence type="ECO:0000259" key="8">
    <source>
        <dbReference type="PROSITE" id="PS00651"/>
    </source>
</evidence>
<evidence type="ECO:0000256" key="4">
    <source>
        <dbReference type="ARBA" id="ARBA00022980"/>
    </source>
</evidence>
<dbReference type="SUPFAM" id="SSF55658">
    <property type="entry name" value="L9 N-domain-like"/>
    <property type="match status" value="1"/>
</dbReference>
<dbReference type="GO" id="GO:0003735">
    <property type="term" value="F:structural constituent of ribosome"/>
    <property type="evidence" value="ECO:0007669"/>
    <property type="project" value="InterPro"/>
</dbReference>
<dbReference type="HAMAP" id="MF_00503">
    <property type="entry name" value="Ribosomal_bL9"/>
    <property type="match status" value="1"/>
</dbReference>
<dbReference type="FunFam" id="3.40.5.10:FF:000003">
    <property type="entry name" value="50S ribosomal protein L9"/>
    <property type="match status" value="1"/>
</dbReference>
<reference evidence="9 10" key="2">
    <citation type="submission" date="2019-08" db="EMBL/GenBank/DDBJ databases">
        <authorList>
            <person name="Henke P."/>
        </authorList>
    </citation>
    <scope>NUCLEOTIDE SEQUENCE [LARGE SCALE GENOMIC DNA]</scope>
    <source>
        <strain evidence="9">Phe10_nw2017</strain>
    </source>
</reference>
<evidence type="ECO:0000256" key="1">
    <source>
        <dbReference type="ARBA" id="ARBA00010605"/>
    </source>
</evidence>
<keyword evidence="10" id="KW-1185">Reference proteome</keyword>
<feature type="domain" description="Ribosomal protein L9" evidence="8">
    <location>
        <begin position="13"/>
        <end position="40"/>
    </location>
</feature>
<dbReference type="PANTHER" id="PTHR21368">
    <property type="entry name" value="50S RIBOSOMAL PROTEIN L9"/>
    <property type="match status" value="1"/>
</dbReference>
<dbReference type="InterPro" id="IPR036791">
    <property type="entry name" value="Ribosomal_bL9_C_sf"/>
</dbReference>
<dbReference type="PROSITE" id="PS00651">
    <property type="entry name" value="RIBOSOMAL_L9"/>
    <property type="match status" value="1"/>
</dbReference>
<evidence type="ECO:0000256" key="2">
    <source>
        <dbReference type="ARBA" id="ARBA00022730"/>
    </source>
</evidence>
<dbReference type="SUPFAM" id="SSF55653">
    <property type="entry name" value="Ribosomal protein L9 C-domain"/>
    <property type="match status" value="1"/>
</dbReference>
<dbReference type="GO" id="GO:1990904">
    <property type="term" value="C:ribonucleoprotein complex"/>
    <property type="evidence" value="ECO:0007669"/>
    <property type="project" value="UniProtKB-KW"/>
</dbReference>
<dbReference type="NCBIfam" id="TIGR00158">
    <property type="entry name" value="L9"/>
    <property type="match status" value="1"/>
</dbReference>
<evidence type="ECO:0000313" key="10">
    <source>
        <dbReference type="Proteomes" id="UP000321083"/>
    </source>
</evidence>
<reference evidence="9 10" key="1">
    <citation type="submission" date="2019-08" db="EMBL/GenBank/DDBJ databases">
        <title>100 year-old enigma solved: identification of Planctomyces bekefii, the type genus and species of the phylum Planctomycetes.</title>
        <authorList>
            <person name="Svetlana D.N."/>
            <person name="Overmann J."/>
        </authorList>
    </citation>
    <scope>NUCLEOTIDE SEQUENCE [LARGE SCALE GENOMIC DNA]</scope>
    <source>
        <strain evidence="9">Phe10_nw2017</strain>
    </source>
</reference>